<evidence type="ECO:0008006" key="3">
    <source>
        <dbReference type="Google" id="ProtNLM"/>
    </source>
</evidence>
<keyword evidence="2" id="KW-1185">Reference proteome</keyword>
<name>A0A1D8IMF5_9GAMM</name>
<organism evidence="1 2">
    <name type="scientific">Acidihalobacter yilgarnensis</name>
    <dbReference type="NCBI Taxonomy" id="2819280"/>
    <lineage>
        <taxon>Bacteria</taxon>
        <taxon>Pseudomonadati</taxon>
        <taxon>Pseudomonadota</taxon>
        <taxon>Gammaproteobacteria</taxon>
        <taxon>Chromatiales</taxon>
        <taxon>Ectothiorhodospiraceae</taxon>
        <taxon>Acidihalobacter</taxon>
    </lineage>
</organism>
<evidence type="ECO:0000313" key="1">
    <source>
        <dbReference type="EMBL" id="AOU97604.1"/>
    </source>
</evidence>
<sequence length="582" mass="64659">MRRWLKALPLVDMGETTRLIYNGLLTLNQAQLPAGQRIQNMELIRESAQAVLQHLARQFIARSLPLPPRGRKILRLLLRLHKELSTGYKLALRDASKGEALSSKLLTLATHRALRHMGLIHLQAAQMYETEPAGMWHDIHLLYAFAEEHQLTANVVKDNTYHNIRQSSIAEAYLQIALLALTTPTTLRQGEAERLASFFEKTATLVSIDNQPVTDASNGVYLINLDLDRPPAYTTLTDIPAASSLRSIASDRLLTQLRAQLQGSATGLPGTQAAGILPPELARRLLLTLTQHAKRDFARADRDERIYVAIGLDSIHRAIQADPERPTAHGESLKAAGLPDMARSLKLQTISEHHRTHNADPTNYYDPNATSDDIWRLVVNDALWDRNAPPQDTADFMPADSAADVDQNPPQEWAHWRLLNASPGGYCISWEQPGPARSQVGELIALREREGRKTLWRIGLIRWMRNIPEQGLIIGIQLLAARSYQITVHAAQTRRHPGMGAMDALLLPEVKALRQPGSLIVPAGRFQAGDEVVITEGANESHIRLQECLQYASSFAQFMISTIDTGSPASQDSGFDALWSKL</sequence>
<gene>
    <name evidence="1" type="ORF">BI364_06210</name>
</gene>
<protein>
    <recommendedName>
        <fullName evidence="3">GTPase</fullName>
    </recommendedName>
</protein>
<dbReference type="EMBL" id="CP017415">
    <property type="protein sequence ID" value="AOU97604.1"/>
    <property type="molecule type" value="Genomic_DNA"/>
</dbReference>
<accession>A0A1D8IMF5</accession>
<proteinExistence type="predicted"/>
<reference evidence="2" key="1">
    <citation type="submission" date="2016-09" db="EMBL/GenBank/DDBJ databases">
        <title>Acidihalobacter prosperus F5.</title>
        <authorList>
            <person name="Khaleque H.N."/>
            <person name="Ramsay J.P."/>
            <person name="Kaksonen A.H."/>
            <person name="Boxall N.J."/>
            <person name="Watkin E.L.J."/>
        </authorList>
    </citation>
    <scope>NUCLEOTIDE SEQUENCE [LARGE SCALE GENOMIC DNA]</scope>
    <source>
        <strain evidence="2">F5</strain>
    </source>
</reference>
<dbReference type="AlphaFoldDB" id="A0A1D8IMF5"/>
<dbReference type="Proteomes" id="UP000095401">
    <property type="component" value="Chromosome"/>
</dbReference>
<dbReference type="KEGG" id="aprs:BI364_06210"/>
<evidence type="ECO:0000313" key="2">
    <source>
        <dbReference type="Proteomes" id="UP000095401"/>
    </source>
</evidence>